<accession>A0ABW1L6Q3</accession>
<gene>
    <name evidence="1" type="ORF">ACFPYN_07280</name>
</gene>
<name>A0ABW1L6Q3_9BACL</name>
<dbReference type="Proteomes" id="UP001596170">
    <property type="component" value="Unassembled WGS sequence"/>
</dbReference>
<keyword evidence="2" id="KW-1185">Reference proteome</keyword>
<evidence type="ECO:0000313" key="1">
    <source>
        <dbReference type="EMBL" id="MFC6039240.1"/>
    </source>
</evidence>
<dbReference type="RefSeq" id="WP_377733319.1">
    <property type="nucleotide sequence ID" value="NZ_JBHSRI010000007.1"/>
</dbReference>
<dbReference type="EMBL" id="JBHSRI010000007">
    <property type="protein sequence ID" value="MFC6039240.1"/>
    <property type="molecule type" value="Genomic_DNA"/>
</dbReference>
<protein>
    <submittedName>
        <fullName evidence="1">CotY/CotZ family spore coat protein</fullName>
    </submittedName>
</protein>
<dbReference type="Pfam" id="PF10612">
    <property type="entry name" value="Spore-coat_CotZ"/>
    <property type="match status" value="1"/>
</dbReference>
<keyword evidence="1" id="KW-0167">Capsid protein</keyword>
<evidence type="ECO:0000313" key="2">
    <source>
        <dbReference type="Proteomes" id="UP001596170"/>
    </source>
</evidence>
<dbReference type="InterPro" id="IPR019593">
    <property type="entry name" value="Spore_coat_protein_Z/Y"/>
</dbReference>
<proteinExistence type="predicted"/>
<keyword evidence="1" id="KW-0946">Virion</keyword>
<organism evidence="1 2">
    <name type="scientific">Paenisporosarcina macmurdoensis</name>
    <dbReference type="NCBI Taxonomy" id="212659"/>
    <lineage>
        <taxon>Bacteria</taxon>
        <taxon>Bacillati</taxon>
        <taxon>Bacillota</taxon>
        <taxon>Bacilli</taxon>
        <taxon>Bacillales</taxon>
        <taxon>Caryophanaceae</taxon>
        <taxon>Paenisporosarcina</taxon>
    </lineage>
</organism>
<comment type="caution">
    <text evidence="1">The sequence shown here is derived from an EMBL/GenBank/DDBJ whole genome shotgun (WGS) entry which is preliminary data.</text>
</comment>
<reference evidence="2" key="1">
    <citation type="journal article" date="2019" name="Int. J. Syst. Evol. Microbiol.">
        <title>The Global Catalogue of Microorganisms (GCM) 10K type strain sequencing project: providing services to taxonomists for standard genome sequencing and annotation.</title>
        <authorList>
            <consortium name="The Broad Institute Genomics Platform"/>
            <consortium name="The Broad Institute Genome Sequencing Center for Infectious Disease"/>
            <person name="Wu L."/>
            <person name="Ma J."/>
        </authorList>
    </citation>
    <scope>NUCLEOTIDE SEQUENCE [LARGE SCALE GENOMIC DNA]</scope>
    <source>
        <strain evidence="2">CCUG 54527</strain>
    </source>
</reference>
<sequence length="137" mass="15735">MDKISSICLAMKILQKEQKLVTERDVGLKFINKSRKMDTIPFMLFNMDSQKPFTVYYKGIATPYFRLEKLNEETCCAELSLLEAIDMDGYPVDSYEDVYSLRKTDTCIIVVLSCFCVINPLPPVIVNKPLPHIEPKC</sequence>